<dbReference type="EMBL" id="JAVBVO010000024">
    <property type="protein sequence ID" value="MDZ5760575.1"/>
    <property type="molecule type" value="Genomic_DNA"/>
</dbReference>
<proteinExistence type="predicted"/>
<dbReference type="Pfam" id="PF23771">
    <property type="entry name" value="DUF7168"/>
    <property type="match status" value="1"/>
</dbReference>
<comment type="caution">
    <text evidence="3">The sequence shown here is derived from an EMBL/GenBank/DDBJ whole genome shotgun (WGS) entry which is preliminary data.</text>
</comment>
<reference evidence="3" key="1">
    <citation type="submission" date="2023-08" db="EMBL/GenBank/DDBJ databases">
        <title>Genomic characterization of piscicolin 126 produced by Carnobacterium maltaromaticum CM22 strain isolated from salmon (Salmo salar).</title>
        <authorList>
            <person name="Gonzalez-Gragera E."/>
            <person name="Garcia-Lopez J.D."/>
            <person name="Teso-Perez C."/>
            <person name="Gimenez-Hernandez I."/>
            <person name="Peralta-Sanchez J.M."/>
            <person name="Valdivia E."/>
            <person name="Montalban-Lopez M."/>
            <person name="Martin-Platero A.M."/>
            <person name="Banos A."/>
            <person name="Martinez-Bueno M."/>
        </authorList>
    </citation>
    <scope>NUCLEOTIDE SEQUENCE</scope>
    <source>
        <strain evidence="3">CM22</strain>
    </source>
</reference>
<feature type="domain" description="DUF2786" evidence="1">
    <location>
        <begin position="7"/>
        <end position="45"/>
    </location>
</feature>
<protein>
    <submittedName>
        <fullName evidence="3">DUF2786 domain-containing protein</fullName>
    </submittedName>
</protein>
<evidence type="ECO:0000259" key="2">
    <source>
        <dbReference type="Pfam" id="PF23771"/>
    </source>
</evidence>
<evidence type="ECO:0000259" key="1">
    <source>
        <dbReference type="Pfam" id="PF10979"/>
    </source>
</evidence>
<feature type="domain" description="DUF7168" evidence="2">
    <location>
        <begin position="63"/>
        <end position="199"/>
    </location>
</feature>
<dbReference type="AlphaFoldDB" id="A0AAW9K478"/>
<name>A0AAW9K478_CARML</name>
<gene>
    <name evidence="3" type="ORF">RAK27_18200</name>
</gene>
<dbReference type="RefSeq" id="WP_322809748.1">
    <property type="nucleotide sequence ID" value="NZ_JAVBVO010000024.1"/>
</dbReference>
<evidence type="ECO:0000313" key="4">
    <source>
        <dbReference type="Proteomes" id="UP001290462"/>
    </source>
</evidence>
<evidence type="ECO:0000313" key="3">
    <source>
        <dbReference type="EMBL" id="MDZ5760575.1"/>
    </source>
</evidence>
<dbReference type="InterPro" id="IPR024498">
    <property type="entry name" value="DUF2786"/>
</dbReference>
<dbReference type="Pfam" id="PF10979">
    <property type="entry name" value="DUF2786"/>
    <property type="match status" value="1"/>
</dbReference>
<dbReference type="Proteomes" id="UP001290462">
    <property type="component" value="Unassembled WGS sequence"/>
</dbReference>
<sequence length="338" mass="39476">MEKKHSRILKKVKGLLAIANDQKNDEECQSAFVLAQKLMIEYGINKSDVEDALISEEINEESVTIFKKMFWWERQLSSIIGENFRVKVFWKNKKLDGENKRKSKIVFYGLEKDLELAKEMYLLAFEALVYHSKNYISYYYEETGEARERYITESVKSSYISGFLEGLENRFAEQVAILQKEYSLLVLMPEVVEKSYEERSKGFGSYSINTPPPVIDEAYKEGMKKGNGIDFTKSTIDTTDYSSVYNKIITYSQGATRGLLAKIIKIEDEIMILLNCYDMQNEDLPTFYKWELAFDYPFEFAKEDDVSRFEKNLVDFQKNYSESFNELETELGVKLIVK</sequence>
<organism evidence="3 4">
    <name type="scientific">Carnobacterium maltaromaticum</name>
    <name type="common">Carnobacterium piscicola</name>
    <dbReference type="NCBI Taxonomy" id="2751"/>
    <lineage>
        <taxon>Bacteria</taxon>
        <taxon>Bacillati</taxon>
        <taxon>Bacillota</taxon>
        <taxon>Bacilli</taxon>
        <taxon>Lactobacillales</taxon>
        <taxon>Carnobacteriaceae</taxon>
        <taxon>Carnobacterium</taxon>
    </lineage>
</organism>
<dbReference type="InterPro" id="IPR055592">
    <property type="entry name" value="DUF7168"/>
</dbReference>
<accession>A0AAW9K478</accession>